<comment type="caution">
    <text evidence="2">The sequence shown here is derived from an EMBL/GenBank/DDBJ whole genome shotgun (WGS) entry which is preliminary data.</text>
</comment>
<gene>
    <name evidence="2" type="ORF">PLEPLA_LOCUS5812</name>
</gene>
<feature type="compositionally biased region" description="Basic and acidic residues" evidence="1">
    <location>
        <begin position="55"/>
        <end position="70"/>
    </location>
</feature>
<proteinExistence type="predicted"/>
<dbReference type="AlphaFoldDB" id="A0A9N7Y4G8"/>
<reference evidence="2" key="1">
    <citation type="submission" date="2020-03" db="EMBL/GenBank/DDBJ databases">
        <authorList>
            <person name="Weist P."/>
        </authorList>
    </citation>
    <scope>NUCLEOTIDE SEQUENCE</scope>
</reference>
<keyword evidence="3" id="KW-1185">Reference proteome</keyword>
<feature type="compositionally biased region" description="Polar residues" evidence="1">
    <location>
        <begin position="40"/>
        <end position="53"/>
    </location>
</feature>
<accession>A0A9N7Y4G8</accession>
<evidence type="ECO:0000313" key="3">
    <source>
        <dbReference type="Proteomes" id="UP001153269"/>
    </source>
</evidence>
<feature type="compositionally biased region" description="Polar residues" evidence="1">
    <location>
        <begin position="1"/>
        <end position="10"/>
    </location>
</feature>
<dbReference type="EMBL" id="CADEAL010000297">
    <property type="protein sequence ID" value="CAB1417990.1"/>
    <property type="molecule type" value="Genomic_DNA"/>
</dbReference>
<protein>
    <submittedName>
        <fullName evidence="2">Uncharacterized protein</fullName>
    </submittedName>
</protein>
<feature type="compositionally biased region" description="Pro residues" evidence="1">
    <location>
        <begin position="13"/>
        <end position="23"/>
    </location>
</feature>
<sequence>MPSYTATSDFKPSHPPTSAPTPPLSKAINHHQATGHWAQSKVTLHPATNTTGGWKQRERETEKEREKERGSVTWGLQWLIQVIDLLPSHLTTSRQPPPLFTYHH</sequence>
<name>A0A9N7Y4G8_PLEPL</name>
<feature type="region of interest" description="Disordered" evidence="1">
    <location>
        <begin position="1"/>
        <end position="70"/>
    </location>
</feature>
<evidence type="ECO:0000256" key="1">
    <source>
        <dbReference type="SAM" id="MobiDB-lite"/>
    </source>
</evidence>
<organism evidence="2 3">
    <name type="scientific">Pleuronectes platessa</name>
    <name type="common">European plaice</name>
    <dbReference type="NCBI Taxonomy" id="8262"/>
    <lineage>
        <taxon>Eukaryota</taxon>
        <taxon>Metazoa</taxon>
        <taxon>Chordata</taxon>
        <taxon>Craniata</taxon>
        <taxon>Vertebrata</taxon>
        <taxon>Euteleostomi</taxon>
        <taxon>Actinopterygii</taxon>
        <taxon>Neopterygii</taxon>
        <taxon>Teleostei</taxon>
        <taxon>Neoteleostei</taxon>
        <taxon>Acanthomorphata</taxon>
        <taxon>Carangaria</taxon>
        <taxon>Pleuronectiformes</taxon>
        <taxon>Pleuronectoidei</taxon>
        <taxon>Pleuronectidae</taxon>
        <taxon>Pleuronectes</taxon>
    </lineage>
</organism>
<dbReference type="Proteomes" id="UP001153269">
    <property type="component" value="Unassembled WGS sequence"/>
</dbReference>
<evidence type="ECO:0000313" key="2">
    <source>
        <dbReference type="EMBL" id="CAB1417990.1"/>
    </source>
</evidence>